<organism evidence="1 2">
    <name type="scientific">Prunus armeniaca</name>
    <name type="common">Apricot</name>
    <name type="synonym">Armeniaca vulgaris</name>
    <dbReference type="NCBI Taxonomy" id="36596"/>
    <lineage>
        <taxon>Eukaryota</taxon>
        <taxon>Viridiplantae</taxon>
        <taxon>Streptophyta</taxon>
        <taxon>Embryophyta</taxon>
        <taxon>Tracheophyta</taxon>
        <taxon>Spermatophyta</taxon>
        <taxon>Magnoliopsida</taxon>
        <taxon>eudicotyledons</taxon>
        <taxon>Gunneridae</taxon>
        <taxon>Pentapetalae</taxon>
        <taxon>rosids</taxon>
        <taxon>fabids</taxon>
        <taxon>Rosales</taxon>
        <taxon>Rosaceae</taxon>
        <taxon>Amygdaloideae</taxon>
        <taxon>Amygdaleae</taxon>
        <taxon>Prunus</taxon>
    </lineage>
</organism>
<protein>
    <submittedName>
        <fullName evidence="1">Uncharacterized protein</fullName>
    </submittedName>
</protein>
<dbReference type="Proteomes" id="UP000507245">
    <property type="component" value="Unassembled WGS sequence"/>
</dbReference>
<evidence type="ECO:0000313" key="2">
    <source>
        <dbReference type="Proteomes" id="UP000507245"/>
    </source>
</evidence>
<gene>
    <name evidence="1" type="ORF">ORAREDHAP_LOCUS51043</name>
</gene>
<proteinExistence type="predicted"/>
<evidence type="ECO:0000313" key="1">
    <source>
        <dbReference type="EMBL" id="CAB4321773.1"/>
    </source>
</evidence>
<dbReference type="AlphaFoldDB" id="A0A6J5YBM5"/>
<name>A0A6J5YBM5_PRUAR</name>
<keyword evidence="2" id="KW-1185">Reference proteome</keyword>
<dbReference type="EMBL" id="CAEKKB010000008">
    <property type="protein sequence ID" value="CAB4321773.1"/>
    <property type="molecule type" value="Genomic_DNA"/>
</dbReference>
<sequence length="89" mass="9714">MKPPMMNCELIWSCHGEASSVGGQIWTSGNMNTTHTASAPTTSFRRRNTSTVPGVCGSNTKLILYFLIARLNQASHIVLLTLNKPSDHL</sequence>
<accession>A0A6J5YBM5</accession>
<reference evidence="2" key="1">
    <citation type="journal article" date="2020" name="Genome Biol.">
        <title>Gamete binning: chromosome-level and haplotype-resolved genome assembly enabled by high-throughput single-cell sequencing of gamete genomes.</title>
        <authorList>
            <person name="Campoy J.A."/>
            <person name="Sun H."/>
            <person name="Goel M."/>
            <person name="Jiao W.-B."/>
            <person name="Folz-Donahue K."/>
            <person name="Wang N."/>
            <person name="Rubio M."/>
            <person name="Liu C."/>
            <person name="Kukat C."/>
            <person name="Ruiz D."/>
            <person name="Huettel B."/>
            <person name="Schneeberger K."/>
        </authorList>
    </citation>
    <scope>NUCLEOTIDE SEQUENCE [LARGE SCALE GENOMIC DNA]</scope>
    <source>
        <strain evidence="2">cv. Rojo Pasion</strain>
    </source>
</reference>